<reference evidence="2 4" key="1">
    <citation type="submission" date="2015-11" db="EMBL/GenBank/DDBJ databases">
        <title>Complete Genome Sequence of Kocuria flava strain HO-9041.</title>
        <authorList>
            <person name="Zhou M."/>
            <person name="Dai J."/>
        </authorList>
    </citation>
    <scope>NUCLEOTIDE SEQUENCE [LARGE SCALE GENOMIC DNA]</scope>
    <source>
        <strain evidence="2 4">HO-9041</strain>
    </source>
</reference>
<dbReference type="STRING" id="446860.AS188_01890"/>
<proteinExistence type="predicted"/>
<evidence type="ECO:0000313" key="2">
    <source>
        <dbReference type="EMBL" id="ALU38708.1"/>
    </source>
</evidence>
<dbReference type="EMBL" id="BJZR01000030">
    <property type="protein sequence ID" value="GEO92080.1"/>
    <property type="molecule type" value="Genomic_DNA"/>
</dbReference>
<accession>A0A0U2WQB1</accession>
<reference evidence="3 5" key="2">
    <citation type="submission" date="2019-07" db="EMBL/GenBank/DDBJ databases">
        <title>Whole genome shotgun sequence of Kocuria flava NBRC 107626.</title>
        <authorList>
            <person name="Hosoyama A."/>
            <person name="Uohara A."/>
            <person name="Ohji S."/>
            <person name="Ichikawa N."/>
        </authorList>
    </citation>
    <scope>NUCLEOTIDE SEQUENCE [LARGE SCALE GENOMIC DNA]</scope>
    <source>
        <strain evidence="3 5">NBRC 107626</strain>
    </source>
</reference>
<dbReference type="Pfam" id="PF16242">
    <property type="entry name" value="Pyrid_ox_like"/>
    <property type="match status" value="1"/>
</dbReference>
<sequence>MTEHDHAEHVEKVREIIRSTRIALLSHVDDHGRIVAKPMTTQEVDFDGTVRFLAERHSDQVQGLLRRPAVNVAYSGDGAWVSLAGTARVVDDVAKIKELWNTFNAAWLEGGPENPDNVIVEVDAETAEYWDAPGGSKVTQVANLVKSVATGRRVQGDSAVVDL</sequence>
<dbReference type="InterPro" id="IPR038725">
    <property type="entry name" value="YdaG_split_barrel_FMN-bd"/>
</dbReference>
<dbReference type="SUPFAM" id="SSF50475">
    <property type="entry name" value="FMN-binding split barrel"/>
    <property type="match status" value="1"/>
</dbReference>
<dbReference type="InterPro" id="IPR052917">
    <property type="entry name" value="Stress-Dev_Protein"/>
</dbReference>
<evidence type="ECO:0000313" key="3">
    <source>
        <dbReference type="EMBL" id="GEO92080.1"/>
    </source>
</evidence>
<name>A0A0U2WQB1_9MICC</name>
<gene>
    <name evidence="2" type="ORF">AS188_01890</name>
    <name evidence="3" type="ORF">KFL01_13860</name>
</gene>
<dbReference type="AlphaFoldDB" id="A0A0U2WQB1"/>
<dbReference type="PANTHER" id="PTHR34818:SF1">
    <property type="entry name" value="PROTEIN BLI-3"/>
    <property type="match status" value="1"/>
</dbReference>
<feature type="domain" description="General stress protein FMN-binding split barrel" evidence="1">
    <location>
        <begin position="8"/>
        <end position="153"/>
    </location>
</feature>
<evidence type="ECO:0000313" key="5">
    <source>
        <dbReference type="Proteomes" id="UP000321155"/>
    </source>
</evidence>
<evidence type="ECO:0000259" key="1">
    <source>
        <dbReference type="Pfam" id="PF16242"/>
    </source>
</evidence>
<dbReference type="Gene3D" id="2.30.110.10">
    <property type="entry name" value="Electron Transport, Fmn-binding Protein, Chain A"/>
    <property type="match status" value="1"/>
</dbReference>
<dbReference type="Proteomes" id="UP000057181">
    <property type="component" value="Chromosome"/>
</dbReference>
<dbReference type="OrthoDB" id="1432662at2"/>
<protein>
    <submittedName>
        <fullName evidence="3">General stress protein</fullName>
    </submittedName>
    <submittedName>
        <fullName evidence="2">Pyridoxamine 5'-phosphate oxidase</fullName>
    </submittedName>
</protein>
<dbReference type="Proteomes" id="UP000321155">
    <property type="component" value="Unassembled WGS sequence"/>
</dbReference>
<organism evidence="2 4">
    <name type="scientific">Kocuria flava</name>
    <dbReference type="NCBI Taxonomy" id="446860"/>
    <lineage>
        <taxon>Bacteria</taxon>
        <taxon>Bacillati</taxon>
        <taxon>Actinomycetota</taxon>
        <taxon>Actinomycetes</taxon>
        <taxon>Micrococcales</taxon>
        <taxon>Micrococcaceae</taxon>
        <taxon>Kocuria</taxon>
    </lineage>
</organism>
<dbReference type="KEGG" id="kfv:AS188_01890"/>
<dbReference type="EMBL" id="CP013254">
    <property type="protein sequence ID" value="ALU38708.1"/>
    <property type="molecule type" value="Genomic_DNA"/>
</dbReference>
<dbReference type="RefSeq" id="WP_058857422.1">
    <property type="nucleotide sequence ID" value="NZ_BJZR01000030.1"/>
</dbReference>
<evidence type="ECO:0000313" key="4">
    <source>
        <dbReference type="Proteomes" id="UP000057181"/>
    </source>
</evidence>
<keyword evidence="5" id="KW-1185">Reference proteome</keyword>
<dbReference type="InterPro" id="IPR012349">
    <property type="entry name" value="Split_barrel_FMN-bd"/>
</dbReference>
<dbReference type="PANTHER" id="PTHR34818">
    <property type="entry name" value="PROTEIN BLI-3"/>
    <property type="match status" value="1"/>
</dbReference>